<dbReference type="Proteomes" id="UP001589707">
    <property type="component" value="Unassembled WGS sequence"/>
</dbReference>
<name>A0ABV5X300_9MICO</name>
<evidence type="ECO:0000313" key="2">
    <source>
        <dbReference type="EMBL" id="MFB9776332.1"/>
    </source>
</evidence>
<gene>
    <name evidence="2" type="ORF">ACFFN1_07935</name>
</gene>
<feature type="region of interest" description="Disordered" evidence="1">
    <location>
        <begin position="31"/>
        <end position="73"/>
    </location>
</feature>
<proteinExistence type="predicted"/>
<organism evidence="2 3">
    <name type="scientific">Brevibacterium otitidis</name>
    <dbReference type="NCBI Taxonomy" id="53364"/>
    <lineage>
        <taxon>Bacteria</taxon>
        <taxon>Bacillati</taxon>
        <taxon>Actinomycetota</taxon>
        <taxon>Actinomycetes</taxon>
        <taxon>Micrococcales</taxon>
        <taxon>Brevibacteriaceae</taxon>
        <taxon>Brevibacterium</taxon>
    </lineage>
</organism>
<sequence>MAQRMIGPNGRDVLDVPASGIAAMRALGWEHLDTAPDEQETTPDTQPPSKRTTKTTRKPSGARRRVPKPGDDD</sequence>
<evidence type="ECO:0000256" key="1">
    <source>
        <dbReference type="SAM" id="MobiDB-lite"/>
    </source>
</evidence>
<evidence type="ECO:0000313" key="3">
    <source>
        <dbReference type="Proteomes" id="UP001589707"/>
    </source>
</evidence>
<comment type="caution">
    <text evidence="2">The sequence shown here is derived from an EMBL/GenBank/DDBJ whole genome shotgun (WGS) entry which is preliminary data.</text>
</comment>
<keyword evidence="3" id="KW-1185">Reference proteome</keyword>
<protein>
    <submittedName>
        <fullName evidence="2">Uncharacterized protein</fullName>
    </submittedName>
</protein>
<dbReference type="RefSeq" id="WP_376840145.1">
    <property type="nucleotide sequence ID" value="NZ_JBHMAU010000052.1"/>
</dbReference>
<reference evidence="2 3" key="1">
    <citation type="submission" date="2024-09" db="EMBL/GenBank/DDBJ databases">
        <authorList>
            <person name="Sun Q."/>
            <person name="Mori K."/>
        </authorList>
    </citation>
    <scope>NUCLEOTIDE SEQUENCE [LARGE SCALE GENOMIC DNA]</scope>
    <source>
        <strain evidence="2 3">JCM 11683</strain>
    </source>
</reference>
<dbReference type="EMBL" id="JBHMAU010000052">
    <property type="protein sequence ID" value="MFB9776332.1"/>
    <property type="molecule type" value="Genomic_DNA"/>
</dbReference>
<accession>A0ABV5X300</accession>
<feature type="compositionally biased region" description="Basic residues" evidence="1">
    <location>
        <begin position="51"/>
        <end position="67"/>
    </location>
</feature>